<dbReference type="Gene3D" id="3.30.70.270">
    <property type="match status" value="1"/>
</dbReference>
<dbReference type="Pfam" id="PF00990">
    <property type="entry name" value="GGDEF"/>
    <property type="match status" value="1"/>
</dbReference>
<evidence type="ECO:0000313" key="7">
    <source>
        <dbReference type="Proteomes" id="UP000544872"/>
    </source>
</evidence>
<dbReference type="FunFam" id="3.30.70.270:FF:000001">
    <property type="entry name" value="Diguanylate cyclase domain protein"/>
    <property type="match status" value="1"/>
</dbReference>
<feature type="modified residue" description="4-aspartylphosphate" evidence="3">
    <location>
        <position position="179"/>
    </location>
</feature>
<evidence type="ECO:0000256" key="1">
    <source>
        <dbReference type="ARBA" id="ARBA00012528"/>
    </source>
</evidence>
<dbReference type="CDD" id="cd01949">
    <property type="entry name" value="GGDEF"/>
    <property type="match status" value="1"/>
</dbReference>
<dbReference type="InterPro" id="IPR043128">
    <property type="entry name" value="Rev_trsase/Diguanyl_cyclase"/>
</dbReference>
<dbReference type="SMART" id="SM00448">
    <property type="entry name" value="REC"/>
    <property type="match status" value="2"/>
</dbReference>
<evidence type="ECO:0000256" key="3">
    <source>
        <dbReference type="PROSITE-ProRule" id="PRU00169"/>
    </source>
</evidence>
<dbReference type="Gene3D" id="3.40.50.2300">
    <property type="match status" value="2"/>
</dbReference>
<proteinExistence type="predicted"/>
<feature type="domain" description="Response regulatory" evidence="4">
    <location>
        <begin position="129"/>
        <end position="246"/>
    </location>
</feature>
<dbReference type="PANTHER" id="PTHR45138">
    <property type="entry name" value="REGULATORY COMPONENTS OF SENSORY TRANSDUCTION SYSTEM"/>
    <property type="match status" value="1"/>
</dbReference>
<evidence type="ECO:0000259" key="4">
    <source>
        <dbReference type="PROSITE" id="PS50110"/>
    </source>
</evidence>
<dbReference type="RefSeq" id="WP_184261759.1">
    <property type="nucleotide sequence ID" value="NZ_JACIIX010000002.1"/>
</dbReference>
<name>A0A7X0DKZ8_NOVIT</name>
<keyword evidence="3" id="KW-0597">Phosphoprotein</keyword>
<dbReference type="SMART" id="SM00267">
    <property type="entry name" value="GGDEF"/>
    <property type="match status" value="1"/>
</dbReference>
<dbReference type="InterPro" id="IPR000160">
    <property type="entry name" value="GGDEF_dom"/>
</dbReference>
<dbReference type="GO" id="GO:0005886">
    <property type="term" value="C:plasma membrane"/>
    <property type="evidence" value="ECO:0007669"/>
    <property type="project" value="TreeGrafter"/>
</dbReference>
<dbReference type="PROSITE" id="PS50110">
    <property type="entry name" value="RESPONSE_REGULATORY"/>
    <property type="match status" value="2"/>
</dbReference>
<protein>
    <recommendedName>
        <fullName evidence="1">diguanylate cyclase</fullName>
        <ecNumber evidence="1">2.7.7.65</ecNumber>
    </recommendedName>
</protein>
<evidence type="ECO:0000256" key="2">
    <source>
        <dbReference type="ARBA" id="ARBA00034247"/>
    </source>
</evidence>
<dbReference type="CDD" id="cd17544">
    <property type="entry name" value="REC_2_GGDEF"/>
    <property type="match status" value="1"/>
</dbReference>
<dbReference type="GO" id="GO:0000160">
    <property type="term" value="P:phosphorelay signal transduction system"/>
    <property type="evidence" value="ECO:0007669"/>
    <property type="project" value="InterPro"/>
</dbReference>
<feature type="modified residue" description="4-aspartylphosphate" evidence="3">
    <location>
        <position position="58"/>
    </location>
</feature>
<dbReference type="SUPFAM" id="SSF55073">
    <property type="entry name" value="Nucleotide cyclase"/>
    <property type="match status" value="1"/>
</dbReference>
<reference evidence="6 7" key="1">
    <citation type="submission" date="2020-08" db="EMBL/GenBank/DDBJ databases">
        <title>Genomic Encyclopedia of Type Strains, Phase IV (KMG-IV): sequencing the most valuable type-strain genomes for metagenomic binning, comparative biology and taxonomic classification.</title>
        <authorList>
            <person name="Goeker M."/>
        </authorList>
    </citation>
    <scope>NUCLEOTIDE SEQUENCE [LARGE SCALE GENOMIC DNA]</scope>
    <source>
        <strain evidence="6 7">DSM 11590</strain>
    </source>
</reference>
<dbReference type="SUPFAM" id="SSF52172">
    <property type="entry name" value="CheY-like"/>
    <property type="match status" value="2"/>
</dbReference>
<dbReference type="GO" id="GO:0043709">
    <property type="term" value="P:cell adhesion involved in single-species biofilm formation"/>
    <property type="evidence" value="ECO:0007669"/>
    <property type="project" value="TreeGrafter"/>
</dbReference>
<dbReference type="AlphaFoldDB" id="A0A7X0DKZ8"/>
<dbReference type="InterPro" id="IPR050469">
    <property type="entry name" value="Diguanylate_Cyclase"/>
</dbReference>
<feature type="domain" description="Response regulatory" evidence="4">
    <location>
        <begin position="6"/>
        <end position="121"/>
    </location>
</feature>
<dbReference type="GO" id="GO:0052621">
    <property type="term" value="F:diguanylate cyclase activity"/>
    <property type="evidence" value="ECO:0007669"/>
    <property type="project" value="UniProtKB-EC"/>
</dbReference>
<dbReference type="PROSITE" id="PS50887">
    <property type="entry name" value="GGDEF"/>
    <property type="match status" value="1"/>
</dbReference>
<feature type="domain" description="GGDEF" evidence="5">
    <location>
        <begin position="289"/>
        <end position="420"/>
    </location>
</feature>
<keyword evidence="7" id="KW-1185">Reference proteome</keyword>
<dbReference type="EC" id="2.7.7.65" evidence="1"/>
<comment type="catalytic activity">
    <reaction evidence="2">
        <text>2 GTP = 3',3'-c-di-GMP + 2 diphosphate</text>
        <dbReference type="Rhea" id="RHEA:24898"/>
        <dbReference type="ChEBI" id="CHEBI:33019"/>
        <dbReference type="ChEBI" id="CHEBI:37565"/>
        <dbReference type="ChEBI" id="CHEBI:58805"/>
        <dbReference type="EC" id="2.7.7.65"/>
    </reaction>
</comment>
<evidence type="ECO:0000313" key="6">
    <source>
        <dbReference type="EMBL" id="MBB6209461.1"/>
    </source>
</evidence>
<dbReference type="InterPro" id="IPR029787">
    <property type="entry name" value="Nucleotide_cyclase"/>
</dbReference>
<accession>A0A7X0DKZ8</accession>
<evidence type="ECO:0000259" key="5">
    <source>
        <dbReference type="PROSITE" id="PS50887"/>
    </source>
</evidence>
<dbReference type="GO" id="GO:1902201">
    <property type="term" value="P:negative regulation of bacterial-type flagellum-dependent cell motility"/>
    <property type="evidence" value="ECO:0007669"/>
    <property type="project" value="TreeGrafter"/>
</dbReference>
<dbReference type="InterPro" id="IPR011006">
    <property type="entry name" value="CheY-like_superfamily"/>
</dbReference>
<dbReference type="Proteomes" id="UP000544872">
    <property type="component" value="Unassembled WGS sequence"/>
</dbReference>
<comment type="caution">
    <text evidence="6">The sequence shown here is derived from an EMBL/GenBank/DDBJ whole genome shotgun (WGS) entry which is preliminary data.</text>
</comment>
<dbReference type="PANTHER" id="PTHR45138:SF9">
    <property type="entry name" value="DIGUANYLATE CYCLASE DGCM-RELATED"/>
    <property type="match status" value="1"/>
</dbReference>
<gene>
    <name evidence="6" type="ORF">FHS48_000863</name>
</gene>
<dbReference type="Pfam" id="PF00072">
    <property type="entry name" value="Response_reg"/>
    <property type="match status" value="1"/>
</dbReference>
<organism evidence="6 7">
    <name type="scientific">Novispirillum itersonii</name>
    <name type="common">Aquaspirillum itersonii</name>
    <dbReference type="NCBI Taxonomy" id="189"/>
    <lineage>
        <taxon>Bacteria</taxon>
        <taxon>Pseudomonadati</taxon>
        <taxon>Pseudomonadota</taxon>
        <taxon>Alphaproteobacteria</taxon>
        <taxon>Rhodospirillales</taxon>
        <taxon>Novispirillaceae</taxon>
        <taxon>Novispirillum</taxon>
    </lineage>
</organism>
<sequence>MPESSHILVVEDTKFFSNIICKAVAERVGGTAVPAMSLAETKAAVAASEKPFMLALVDLVLPDAENGEAVQWLLSQSIPCVVFTGIYSETMREQLFEQDIIDYVVKDSVASIDYMMDLVKRIERNRSTTVLVVDDSSTVRKYVGDLLRSYRFQVLEAVDGRDGLRVLRENPQVRLVITDYHMPQMDGVDMVREMRRSHGRDRLAIIGLSSGGDSALSAKFIKYGANDFINRPFLREEFFCRITQNMRVLDMVDTLTEMATKDALTGIHNRRFFFEAGHTLYASAARDRLTLTVAMVDVDFFKRVNDTYGHDAGDTVLKAVAAELRASCRQTDLVARLGGEEFAIAAVNMGQDDIEPFFNRLRQGLQDMVVEHDGVRIPITASFGVFSGLCDSLEEMLRQADIGLYAAKENGRNRVELVTAASTEPERVSELEVV</sequence>
<dbReference type="NCBIfam" id="TIGR00254">
    <property type="entry name" value="GGDEF"/>
    <property type="match status" value="1"/>
</dbReference>
<dbReference type="EMBL" id="JACIIX010000002">
    <property type="protein sequence ID" value="MBB6209461.1"/>
    <property type="molecule type" value="Genomic_DNA"/>
</dbReference>
<dbReference type="InterPro" id="IPR001789">
    <property type="entry name" value="Sig_transdc_resp-reg_receiver"/>
</dbReference>